<dbReference type="InterPro" id="IPR039425">
    <property type="entry name" value="RNA_pol_sigma-70-like"/>
</dbReference>
<feature type="domain" description="RNA polymerase sigma-70 region 2" evidence="5">
    <location>
        <begin position="37"/>
        <end position="104"/>
    </location>
</feature>
<dbReference type="AlphaFoldDB" id="A0A3N4RXG9"/>
<keyword evidence="3" id="KW-0731">Sigma factor</keyword>
<dbReference type="Pfam" id="PF04542">
    <property type="entry name" value="Sigma70_r2"/>
    <property type="match status" value="1"/>
</dbReference>
<accession>A0A3N4RXG9</accession>
<evidence type="ECO:0000313" key="8">
    <source>
        <dbReference type="Proteomes" id="UP000266906"/>
    </source>
</evidence>
<evidence type="ECO:0000259" key="5">
    <source>
        <dbReference type="Pfam" id="PF04542"/>
    </source>
</evidence>
<dbReference type="Proteomes" id="UP000266906">
    <property type="component" value="Unassembled WGS sequence"/>
</dbReference>
<dbReference type="InterPro" id="IPR007627">
    <property type="entry name" value="RNA_pol_sigma70_r2"/>
</dbReference>
<dbReference type="GO" id="GO:0003677">
    <property type="term" value="F:DNA binding"/>
    <property type="evidence" value="ECO:0007669"/>
    <property type="project" value="InterPro"/>
</dbReference>
<dbReference type="Gene3D" id="1.10.1740.10">
    <property type="match status" value="1"/>
</dbReference>
<sequence length="193" mass="20989">MASGGGADDLGRVTVETCGGELVARVARGEPDAFEVLYRQLLGPVGAVVRRVLRDRAQSEEVVQEVFLELWRTAGRYRPERGSVHAWALTAAHHRAVDRVRAARAGAERERAAALREYRPAYDSVAAEAERRIEDRAVRAALAALAPAQREALALAYWGGCTQARIAALLGAPLGTVKSRVRDGLRRLRTELG</sequence>
<evidence type="ECO:0000259" key="6">
    <source>
        <dbReference type="Pfam" id="PF08281"/>
    </source>
</evidence>
<feature type="domain" description="RNA polymerase sigma factor 70 region 4 type 2" evidence="6">
    <location>
        <begin position="136"/>
        <end position="188"/>
    </location>
</feature>
<dbReference type="Pfam" id="PF08281">
    <property type="entry name" value="Sigma70_r4_2"/>
    <property type="match status" value="1"/>
</dbReference>
<dbReference type="GO" id="GO:0016987">
    <property type="term" value="F:sigma factor activity"/>
    <property type="evidence" value="ECO:0007669"/>
    <property type="project" value="UniProtKB-KW"/>
</dbReference>
<evidence type="ECO:0000313" key="7">
    <source>
        <dbReference type="EMBL" id="RPE35435.1"/>
    </source>
</evidence>
<dbReference type="SUPFAM" id="SSF88946">
    <property type="entry name" value="Sigma2 domain of RNA polymerase sigma factors"/>
    <property type="match status" value="1"/>
</dbReference>
<protein>
    <submittedName>
        <fullName evidence="7">RNA polymerase sigma-70 factor (ECF subfamily)</fullName>
    </submittedName>
</protein>
<organism evidence="7 8">
    <name type="scientific">Kitasatospora cineracea</name>
    <dbReference type="NCBI Taxonomy" id="88074"/>
    <lineage>
        <taxon>Bacteria</taxon>
        <taxon>Bacillati</taxon>
        <taxon>Actinomycetota</taxon>
        <taxon>Actinomycetes</taxon>
        <taxon>Kitasatosporales</taxon>
        <taxon>Streptomycetaceae</taxon>
        <taxon>Kitasatospora</taxon>
    </lineage>
</organism>
<evidence type="ECO:0000256" key="2">
    <source>
        <dbReference type="ARBA" id="ARBA00023015"/>
    </source>
</evidence>
<dbReference type="PANTHER" id="PTHR43133">
    <property type="entry name" value="RNA POLYMERASE ECF-TYPE SIGMA FACTO"/>
    <property type="match status" value="1"/>
</dbReference>
<dbReference type="SUPFAM" id="SSF88659">
    <property type="entry name" value="Sigma3 and sigma4 domains of RNA polymerase sigma factors"/>
    <property type="match status" value="1"/>
</dbReference>
<dbReference type="InterPro" id="IPR014284">
    <property type="entry name" value="RNA_pol_sigma-70_dom"/>
</dbReference>
<keyword evidence="8" id="KW-1185">Reference proteome</keyword>
<evidence type="ECO:0000256" key="3">
    <source>
        <dbReference type="ARBA" id="ARBA00023082"/>
    </source>
</evidence>
<reference evidence="7 8" key="1">
    <citation type="submission" date="2018-11" db="EMBL/GenBank/DDBJ databases">
        <title>Sequencing the genomes of 1000 actinobacteria strains.</title>
        <authorList>
            <person name="Klenk H.-P."/>
        </authorList>
    </citation>
    <scope>NUCLEOTIDE SEQUENCE [LARGE SCALE GENOMIC DNA]</scope>
    <source>
        <strain evidence="7 8">DSM 44781</strain>
    </source>
</reference>
<proteinExistence type="inferred from homology"/>
<dbReference type="GO" id="GO:0006352">
    <property type="term" value="P:DNA-templated transcription initiation"/>
    <property type="evidence" value="ECO:0007669"/>
    <property type="project" value="InterPro"/>
</dbReference>
<dbReference type="InterPro" id="IPR013249">
    <property type="entry name" value="RNA_pol_sigma70_r4_t2"/>
</dbReference>
<comment type="caution">
    <text evidence="7">The sequence shown here is derived from an EMBL/GenBank/DDBJ whole genome shotgun (WGS) entry which is preliminary data.</text>
</comment>
<gene>
    <name evidence="7" type="ORF">EDD38_3784</name>
</gene>
<name>A0A3N4RXG9_9ACTN</name>
<dbReference type="PANTHER" id="PTHR43133:SF66">
    <property type="entry name" value="ECF RNA POLYMERASE SIGMA FACTOR SIGK"/>
    <property type="match status" value="1"/>
</dbReference>
<dbReference type="EMBL" id="RKQG01000001">
    <property type="protein sequence ID" value="RPE35435.1"/>
    <property type="molecule type" value="Genomic_DNA"/>
</dbReference>
<evidence type="ECO:0000256" key="4">
    <source>
        <dbReference type="ARBA" id="ARBA00023163"/>
    </source>
</evidence>
<keyword evidence="2" id="KW-0805">Transcription regulation</keyword>
<dbReference type="InterPro" id="IPR013325">
    <property type="entry name" value="RNA_pol_sigma_r2"/>
</dbReference>
<dbReference type="InterPro" id="IPR013324">
    <property type="entry name" value="RNA_pol_sigma_r3/r4-like"/>
</dbReference>
<dbReference type="NCBIfam" id="TIGR02937">
    <property type="entry name" value="sigma70-ECF"/>
    <property type="match status" value="1"/>
</dbReference>
<dbReference type="Gene3D" id="1.10.10.10">
    <property type="entry name" value="Winged helix-like DNA-binding domain superfamily/Winged helix DNA-binding domain"/>
    <property type="match status" value="1"/>
</dbReference>
<comment type="similarity">
    <text evidence="1">Belongs to the sigma-70 factor family. ECF subfamily.</text>
</comment>
<keyword evidence="4" id="KW-0804">Transcription</keyword>
<dbReference type="InterPro" id="IPR036388">
    <property type="entry name" value="WH-like_DNA-bd_sf"/>
</dbReference>
<evidence type="ECO:0000256" key="1">
    <source>
        <dbReference type="ARBA" id="ARBA00010641"/>
    </source>
</evidence>